<dbReference type="SUPFAM" id="SSF56672">
    <property type="entry name" value="DNA/RNA polymerases"/>
    <property type="match status" value="1"/>
</dbReference>
<feature type="non-terminal residue" evidence="1">
    <location>
        <position position="1"/>
    </location>
</feature>
<dbReference type="PANTHER" id="PTHR11439:SF524">
    <property type="entry name" value="RNA-DIRECTED DNA POLYMERASE, PROTEIN KINASE RLK-PELLE-DLSV FAMILY"/>
    <property type="match status" value="1"/>
</dbReference>
<dbReference type="CDD" id="cd09272">
    <property type="entry name" value="RNase_HI_RT_Ty1"/>
    <property type="match status" value="1"/>
</dbReference>
<evidence type="ECO:0000313" key="1">
    <source>
        <dbReference type="EMBL" id="GJS97339.1"/>
    </source>
</evidence>
<dbReference type="InterPro" id="IPR043502">
    <property type="entry name" value="DNA/RNA_pol_sf"/>
</dbReference>
<protein>
    <submittedName>
        <fullName evidence="1">Ribonuclease H-like domain-containing protein</fullName>
    </submittedName>
</protein>
<evidence type="ECO:0000313" key="2">
    <source>
        <dbReference type="Proteomes" id="UP001151760"/>
    </source>
</evidence>
<comment type="caution">
    <text evidence="1">The sequence shown here is derived from an EMBL/GenBank/DDBJ whole genome shotgun (WGS) entry which is preliminary data.</text>
</comment>
<accession>A0ABQ5A3Y3</accession>
<dbReference type="EMBL" id="BQNB010011955">
    <property type="protein sequence ID" value="GJS97339.1"/>
    <property type="molecule type" value="Genomic_DNA"/>
</dbReference>
<dbReference type="Proteomes" id="UP001151760">
    <property type="component" value="Unassembled WGS sequence"/>
</dbReference>
<proteinExistence type="predicted"/>
<gene>
    <name evidence="1" type="ORF">Tco_0804307</name>
</gene>
<reference evidence="1" key="1">
    <citation type="journal article" date="2022" name="Int. J. Mol. Sci.">
        <title>Draft Genome of Tanacetum Coccineum: Genomic Comparison of Closely Related Tanacetum-Family Plants.</title>
        <authorList>
            <person name="Yamashiro T."/>
            <person name="Shiraishi A."/>
            <person name="Nakayama K."/>
            <person name="Satake H."/>
        </authorList>
    </citation>
    <scope>NUCLEOTIDE SEQUENCE</scope>
</reference>
<name>A0ABQ5A3Y3_9ASTR</name>
<organism evidence="1 2">
    <name type="scientific">Tanacetum coccineum</name>
    <dbReference type="NCBI Taxonomy" id="301880"/>
    <lineage>
        <taxon>Eukaryota</taxon>
        <taxon>Viridiplantae</taxon>
        <taxon>Streptophyta</taxon>
        <taxon>Embryophyta</taxon>
        <taxon>Tracheophyta</taxon>
        <taxon>Spermatophyta</taxon>
        <taxon>Magnoliopsida</taxon>
        <taxon>eudicotyledons</taxon>
        <taxon>Gunneridae</taxon>
        <taxon>Pentapetalae</taxon>
        <taxon>asterids</taxon>
        <taxon>campanulids</taxon>
        <taxon>Asterales</taxon>
        <taxon>Asteraceae</taxon>
        <taxon>Asteroideae</taxon>
        <taxon>Anthemideae</taxon>
        <taxon>Anthemidinae</taxon>
        <taxon>Tanacetum</taxon>
    </lineage>
</organism>
<sequence>LTASCPALLQQIIGSLNNEFDMTDLGALNYFLGIFADRTPIESKLVPKGAHVHDLTLYRSLARGLQYLTFIGLDLSYAVQQICLYMHDPREPHLAALKCILRYVQGTLDLGLHLYASSTTSLVGYTDADWAGCLSTRRSTLGYCVFLGDNLLSWSAKRQHTLSRFSAEAEYRGVANVVAETAWLRNLLRELHSPLSTTTLFYCDNVSVVYMFANRVQHQ</sequence>
<reference evidence="1" key="2">
    <citation type="submission" date="2022-01" db="EMBL/GenBank/DDBJ databases">
        <authorList>
            <person name="Yamashiro T."/>
            <person name="Shiraishi A."/>
            <person name="Satake H."/>
            <person name="Nakayama K."/>
        </authorList>
    </citation>
    <scope>NUCLEOTIDE SEQUENCE</scope>
</reference>
<dbReference type="PANTHER" id="PTHR11439">
    <property type="entry name" value="GAG-POL-RELATED RETROTRANSPOSON"/>
    <property type="match status" value="1"/>
</dbReference>
<keyword evidence="2" id="KW-1185">Reference proteome</keyword>